<name>A0A5E4BTB9_MARMO</name>
<dbReference type="EMBL" id="WJEC01000955">
    <property type="protein sequence ID" value="KAF7480261.1"/>
    <property type="molecule type" value="Genomic_DNA"/>
</dbReference>
<accession>A0A5E4BTB9</accession>
<organism evidence="2 3">
    <name type="scientific">Marmota monax</name>
    <name type="common">Woodchuck</name>
    <dbReference type="NCBI Taxonomy" id="9995"/>
    <lineage>
        <taxon>Eukaryota</taxon>
        <taxon>Metazoa</taxon>
        <taxon>Chordata</taxon>
        <taxon>Craniata</taxon>
        <taxon>Vertebrata</taxon>
        <taxon>Euteleostomi</taxon>
        <taxon>Mammalia</taxon>
        <taxon>Eutheria</taxon>
        <taxon>Euarchontoglires</taxon>
        <taxon>Glires</taxon>
        <taxon>Rodentia</taxon>
        <taxon>Sciuromorpha</taxon>
        <taxon>Sciuridae</taxon>
        <taxon>Xerinae</taxon>
        <taxon>Marmotini</taxon>
        <taxon>Marmota</taxon>
    </lineage>
</organism>
<proteinExistence type="predicted"/>
<gene>
    <name evidence="1" type="ORF">GHT09_008547</name>
    <name evidence="2" type="ORF">MONAX_5E037937</name>
</gene>
<dbReference type="AlphaFoldDB" id="A0A5E4BTB9"/>
<evidence type="ECO:0000313" key="2">
    <source>
        <dbReference type="EMBL" id="VTJ72814.1"/>
    </source>
</evidence>
<dbReference type="Proteomes" id="UP000335636">
    <property type="component" value="Unassembled WGS sequence"/>
</dbReference>
<evidence type="ECO:0000313" key="1">
    <source>
        <dbReference type="EMBL" id="KAF7480261.1"/>
    </source>
</evidence>
<reference evidence="1" key="2">
    <citation type="submission" date="2020-08" db="EMBL/GenBank/DDBJ databases">
        <authorList>
            <person name="Shumante A."/>
            <person name="Zimin A.V."/>
            <person name="Puiu D."/>
            <person name="Salzberg S.L."/>
        </authorList>
    </citation>
    <scope>NUCLEOTIDE SEQUENCE</scope>
    <source>
        <strain evidence="1">WC2-LM</strain>
        <tissue evidence="1">Liver</tissue>
    </source>
</reference>
<protein>
    <submittedName>
        <fullName evidence="2">Uncharacterized protein</fullName>
    </submittedName>
</protein>
<keyword evidence="3" id="KW-1185">Reference proteome</keyword>
<evidence type="ECO:0000313" key="3">
    <source>
        <dbReference type="Proteomes" id="UP000335636"/>
    </source>
</evidence>
<dbReference type="EMBL" id="CABDUW010000642">
    <property type="protein sequence ID" value="VTJ72814.1"/>
    <property type="molecule type" value="Genomic_DNA"/>
</dbReference>
<reference evidence="2 3" key="1">
    <citation type="submission" date="2019-04" db="EMBL/GenBank/DDBJ databases">
        <authorList>
            <person name="Alioto T."/>
            <person name="Alioto T."/>
        </authorList>
    </citation>
    <scope>NUCLEOTIDE SEQUENCE [LARGE SCALE GENOMIC DNA]</scope>
</reference>
<sequence>MNNAAPGICKRTRKETRCLSSSMPRQSALIGFLVVTTTAPLSHTPPSFNRWQGARSTDLGRAGRLRELLLVQVYVALQRAAASLPSQIAVAGGSFLSGSLIKKFPGTSHYELPVLEEIPLFH</sequence>
<dbReference type="Proteomes" id="UP000662637">
    <property type="component" value="Unassembled WGS sequence"/>
</dbReference>